<gene>
    <name evidence="1" type="ORF">ATK30_6832</name>
</gene>
<dbReference type="Proteomes" id="UP000233750">
    <property type="component" value="Unassembled WGS sequence"/>
</dbReference>
<accession>A0A2N3WPV7</accession>
<evidence type="ECO:0000313" key="2">
    <source>
        <dbReference type="Proteomes" id="UP000233750"/>
    </source>
</evidence>
<proteinExistence type="predicted"/>
<dbReference type="AlphaFoldDB" id="A0A2N3WPV7"/>
<name>A0A2N3WPV7_9PSEU</name>
<comment type="caution">
    <text evidence="1">The sequence shown here is derived from an EMBL/GenBank/DDBJ whole genome shotgun (WGS) entry which is preliminary data.</text>
</comment>
<organism evidence="1 2">
    <name type="scientific">Amycolatopsis echigonensis</name>
    <dbReference type="NCBI Taxonomy" id="2576905"/>
    <lineage>
        <taxon>Bacteria</taxon>
        <taxon>Bacillati</taxon>
        <taxon>Actinomycetota</taxon>
        <taxon>Actinomycetes</taxon>
        <taxon>Pseudonocardiales</taxon>
        <taxon>Pseudonocardiaceae</taxon>
        <taxon>Amycolatopsis</taxon>
    </lineage>
</organism>
<sequence>MSQRPSPRGGTEAHPRDRPEYLVTEELAARFRTADSTIRYWRMIGYGPRGVKVGRRVLYSLAEVEKFEAELAASSETA</sequence>
<dbReference type="OrthoDB" id="5524782at2"/>
<keyword evidence="2" id="KW-1185">Reference proteome</keyword>
<evidence type="ECO:0008006" key="3">
    <source>
        <dbReference type="Google" id="ProtNLM"/>
    </source>
</evidence>
<protein>
    <recommendedName>
        <fullName evidence="3">Helix-turn-helix protein</fullName>
    </recommendedName>
</protein>
<dbReference type="SUPFAM" id="SSF46955">
    <property type="entry name" value="Putative DNA-binding domain"/>
    <property type="match status" value="1"/>
</dbReference>
<evidence type="ECO:0000313" key="1">
    <source>
        <dbReference type="EMBL" id="PKV95899.1"/>
    </source>
</evidence>
<reference evidence="1 2" key="1">
    <citation type="submission" date="2017-12" db="EMBL/GenBank/DDBJ databases">
        <title>Sequencing the genomes of 1000 Actinobacteria strains.</title>
        <authorList>
            <person name="Klenk H.-P."/>
        </authorList>
    </citation>
    <scope>NUCLEOTIDE SEQUENCE [LARGE SCALE GENOMIC DNA]</scope>
    <source>
        <strain evidence="1 2">DSM 45165</strain>
    </source>
</reference>
<dbReference type="InterPro" id="IPR009061">
    <property type="entry name" value="DNA-bd_dom_put_sf"/>
</dbReference>
<dbReference type="EMBL" id="PJMY01000003">
    <property type="protein sequence ID" value="PKV95899.1"/>
    <property type="molecule type" value="Genomic_DNA"/>
</dbReference>